<evidence type="ECO:0000313" key="3">
    <source>
        <dbReference type="Proteomes" id="UP001523262"/>
    </source>
</evidence>
<keyword evidence="2" id="KW-0540">Nuclease</keyword>
<dbReference type="NCBIfam" id="NF005836">
    <property type="entry name" value="PRK07740.1"/>
    <property type="match status" value="1"/>
</dbReference>
<gene>
    <name evidence="2" type="ORF">NDK43_18445</name>
</gene>
<dbReference type="EMBL" id="JAMQCR010000001">
    <property type="protein sequence ID" value="MCM2533982.1"/>
    <property type="molecule type" value="Genomic_DNA"/>
</dbReference>
<evidence type="ECO:0000259" key="1">
    <source>
        <dbReference type="SMART" id="SM00479"/>
    </source>
</evidence>
<proteinExistence type="predicted"/>
<keyword evidence="2" id="KW-0269">Exonuclease</keyword>
<organism evidence="2 3">
    <name type="scientific">Neobacillus pocheonensis</name>
    <dbReference type="NCBI Taxonomy" id="363869"/>
    <lineage>
        <taxon>Bacteria</taxon>
        <taxon>Bacillati</taxon>
        <taxon>Bacillota</taxon>
        <taxon>Bacilli</taxon>
        <taxon>Bacillales</taxon>
        <taxon>Bacillaceae</taxon>
        <taxon>Neobacillus</taxon>
    </lineage>
</organism>
<dbReference type="InterPro" id="IPR036397">
    <property type="entry name" value="RNaseH_sf"/>
</dbReference>
<dbReference type="GO" id="GO:0004527">
    <property type="term" value="F:exonuclease activity"/>
    <property type="evidence" value="ECO:0007669"/>
    <property type="project" value="UniProtKB-KW"/>
</dbReference>
<sequence length="244" mass="28363">MGMNGMIQFFRQMYGKLGSNIYAGVGGQSNPQHISFMRQLQKELKEKNILDSPLNELKVVVFDIETTGFYPEKGDRVLSIGAIKMTGHQVHDSTTFYSLIQSEFPLSYEISSLTNIQEEQLRVAPPARDVLMQFFKYVHSDILVAHHAKHEQSFMQKITWDILRTRFEHRIIDTSFLIRLSSPFKKLLTLEQVCEECGIEIRDRHHALGDAIMTAYIWGYYLQKARTMGFKTLREVYEYIAKLK</sequence>
<dbReference type="Gene3D" id="3.30.420.10">
    <property type="entry name" value="Ribonuclease H-like superfamily/Ribonuclease H"/>
    <property type="match status" value="1"/>
</dbReference>
<dbReference type="SUPFAM" id="SSF53098">
    <property type="entry name" value="Ribonuclease H-like"/>
    <property type="match status" value="1"/>
</dbReference>
<feature type="domain" description="Exonuclease" evidence="1">
    <location>
        <begin position="58"/>
        <end position="227"/>
    </location>
</feature>
<protein>
    <submittedName>
        <fullName evidence="2">Exonuclease domain-containing protein</fullName>
    </submittedName>
</protein>
<dbReference type="Proteomes" id="UP001523262">
    <property type="component" value="Unassembled WGS sequence"/>
</dbReference>
<evidence type="ECO:0000313" key="2">
    <source>
        <dbReference type="EMBL" id="MCM2533982.1"/>
    </source>
</evidence>
<comment type="caution">
    <text evidence="2">The sequence shown here is derived from an EMBL/GenBank/DDBJ whole genome shotgun (WGS) entry which is preliminary data.</text>
</comment>
<reference evidence="2 3" key="1">
    <citation type="submission" date="2022-06" db="EMBL/GenBank/DDBJ databases">
        <authorList>
            <person name="Jeon C.O."/>
        </authorList>
    </citation>
    <scope>NUCLEOTIDE SEQUENCE [LARGE SCALE GENOMIC DNA]</scope>
    <source>
        <strain evidence="2 3">KCTC 13943</strain>
    </source>
</reference>
<dbReference type="CDD" id="cd06127">
    <property type="entry name" value="DEDDh"/>
    <property type="match status" value="1"/>
</dbReference>
<keyword evidence="2" id="KW-0378">Hydrolase</keyword>
<name>A0ABT0WCC9_9BACI</name>
<accession>A0ABT0WCC9</accession>
<dbReference type="Pfam" id="PF00929">
    <property type="entry name" value="RNase_T"/>
    <property type="match status" value="1"/>
</dbReference>
<dbReference type="InterPro" id="IPR013520">
    <property type="entry name" value="Ribonucl_H"/>
</dbReference>
<dbReference type="PANTHER" id="PTHR30231">
    <property type="entry name" value="DNA POLYMERASE III SUBUNIT EPSILON"/>
    <property type="match status" value="1"/>
</dbReference>
<dbReference type="InterPro" id="IPR012337">
    <property type="entry name" value="RNaseH-like_sf"/>
</dbReference>
<dbReference type="SMART" id="SM00479">
    <property type="entry name" value="EXOIII"/>
    <property type="match status" value="1"/>
</dbReference>
<keyword evidence="3" id="KW-1185">Reference proteome</keyword>
<dbReference type="PANTHER" id="PTHR30231:SF41">
    <property type="entry name" value="DNA POLYMERASE III SUBUNIT EPSILON"/>
    <property type="match status" value="1"/>
</dbReference>